<gene>
    <name evidence="7" type="ORF">CVO96_19470</name>
</gene>
<name>A0A2K3URY8_9DEIO</name>
<accession>A0A2K3URY8</accession>
<dbReference type="SUPFAM" id="SSF53850">
    <property type="entry name" value="Periplasmic binding protein-like II"/>
    <property type="match status" value="1"/>
</dbReference>
<evidence type="ECO:0000256" key="3">
    <source>
        <dbReference type="ARBA" id="ARBA00023136"/>
    </source>
</evidence>
<dbReference type="OrthoDB" id="9795467at2"/>
<protein>
    <submittedName>
        <fullName evidence="7">ABC transporter substrate-binding protein</fullName>
    </submittedName>
</protein>
<dbReference type="InterPro" id="IPR006059">
    <property type="entry name" value="SBP"/>
</dbReference>
<dbReference type="PANTHER" id="PTHR43649">
    <property type="entry name" value="ARABINOSE-BINDING PROTEIN-RELATED"/>
    <property type="match status" value="1"/>
</dbReference>
<evidence type="ECO:0000256" key="4">
    <source>
        <dbReference type="ARBA" id="ARBA00023139"/>
    </source>
</evidence>
<keyword evidence="4" id="KW-0564">Palmitate</keyword>
<comment type="caution">
    <text evidence="7">The sequence shown here is derived from an EMBL/GenBank/DDBJ whole genome shotgun (WGS) entry which is preliminary data.</text>
</comment>
<keyword evidence="2 6" id="KW-0732">Signal</keyword>
<evidence type="ECO:0000313" key="7">
    <source>
        <dbReference type="EMBL" id="PNY79309.1"/>
    </source>
</evidence>
<keyword evidence="5" id="KW-0449">Lipoprotein</keyword>
<dbReference type="AlphaFoldDB" id="A0A2K3URY8"/>
<keyword evidence="8" id="KW-1185">Reference proteome</keyword>
<feature type="signal peptide" evidence="6">
    <location>
        <begin position="1"/>
        <end position="28"/>
    </location>
</feature>
<dbReference type="Pfam" id="PF01547">
    <property type="entry name" value="SBP_bac_1"/>
    <property type="match status" value="1"/>
</dbReference>
<proteinExistence type="predicted"/>
<keyword evidence="3" id="KW-0472">Membrane</keyword>
<dbReference type="PROSITE" id="PS51318">
    <property type="entry name" value="TAT"/>
    <property type="match status" value="1"/>
</dbReference>
<dbReference type="InterPro" id="IPR050490">
    <property type="entry name" value="Bact_solute-bd_prot1"/>
</dbReference>
<reference evidence="7 8" key="1">
    <citation type="submission" date="2018-01" db="EMBL/GenBank/DDBJ databases">
        <title>Deinococcus koreensis sp. nov., a radiation-resistant bacterium isolated from river water.</title>
        <authorList>
            <person name="Choi A."/>
        </authorList>
    </citation>
    <scope>NUCLEOTIDE SEQUENCE [LARGE SCALE GENOMIC DNA]</scope>
    <source>
        <strain evidence="7 8">SJW1-2</strain>
    </source>
</reference>
<evidence type="ECO:0000256" key="2">
    <source>
        <dbReference type="ARBA" id="ARBA00022729"/>
    </source>
</evidence>
<sequence length="405" mass="43205">MSKPHPTIRRTFLGLSLLLLGAASSASAVTELEFYVGNKGIDTWKALFAAFEKQNPDIKVNLVVPPDFVAVLKTRIVKNKLPDIVAMGGDTNFKGFAEGGVFKDYAADPLLKSVKPIYIQQIQSIVGGKQVYGIPYTANTIGLIYNADKLKQLGLTPPKTYAQFIAALKKARAAGQTPLTLTLKDAWVTLPFMNAIAVNTVPATFAAQKNAGKATFKAAYSGVADKMLEIAGYAQNDPAGTSFADGTAAFARGGSVFYIQGDWALPDILAANPKIKLGMVPFPATNGANTVVSSVDLLLASAKDTRHPAEVDKLLKFLTSKANVTTYLRAVNAPSVQVGTVPTDPILSAMKAPYSSGKIAGAPFNLFPPGLNAETFFQAYLQDKNKAKLLDGLDKTWTDVVRRSN</sequence>
<dbReference type="RefSeq" id="WP_103314136.1">
    <property type="nucleotide sequence ID" value="NZ_PPPD01000004.1"/>
</dbReference>
<evidence type="ECO:0000313" key="8">
    <source>
        <dbReference type="Proteomes" id="UP000236379"/>
    </source>
</evidence>
<dbReference type="Proteomes" id="UP000236379">
    <property type="component" value="Unassembled WGS sequence"/>
</dbReference>
<keyword evidence="1" id="KW-1003">Cell membrane</keyword>
<organism evidence="7 8">
    <name type="scientific">Deinococcus koreensis</name>
    <dbReference type="NCBI Taxonomy" id="2054903"/>
    <lineage>
        <taxon>Bacteria</taxon>
        <taxon>Thermotogati</taxon>
        <taxon>Deinococcota</taxon>
        <taxon>Deinococci</taxon>
        <taxon>Deinococcales</taxon>
        <taxon>Deinococcaceae</taxon>
        <taxon>Deinococcus</taxon>
    </lineage>
</organism>
<evidence type="ECO:0000256" key="1">
    <source>
        <dbReference type="ARBA" id="ARBA00022475"/>
    </source>
</evidence>
<evidence type="ECO:0000256" key="6">
    <source>
        <dbReference type="SAM" id="SignalP"/>
    </source>
</evidence>
<dbReference type="PANTHER" id="PTHR43649:SF33">
    <property type="entry name" value="POLYGALACTURONAN_RHAMNOGALACTURONAN-BINDING PROTEIN YTCQ"/>
    <property type="match status" value="1"/>
</dbReference>
<feature type="chain" id="PRO_5014431589" evidence="6">
    <location>
        <begin position="29"/>
        <end position="405"/>
    </location>
</feature>
<dbReference type="EMBL" id="PPPD01000004">
    <property type="protein sequence ID" value="PNY79309.1"/>
    <property type="molecule type" value="Genomic_DNA"/>
</dbReference>
<dbReference type="InterPro" id="IPR006311">
    <property type="entry name" value="TAT_signal"/>
</dbReference>
<evidence type="ECO:0000256" key="5">
    <source>
        <dbReference type="ARBA" id="ARBA00023288"/>
    </source>
</evidence>
<dbReference type="Gene3D" id="3.40.190.10">
    <property type="entry name" value="Periplasmic binding protein-like II"/>
    <property type="match status" value="2"/>
</dbReference>